<proteinExistence type="predicted"/>
<name>A0A172WNZ6_STUST</name>
<accession>A0A172WNZ6</accession>
<sequence>MSVTVTKLRGNDIPEAMRGPDVQVVFRITDHEGNTQYLLDDVEAAQTAVRVSDDHHARKE</sequence>
<protein>
    <submittedName>
        <fullName evidence="1">Uncharacterized protein</fullName>
    </submittedName>
</protein>
<dbReference type="EMBL" id="CP015641">
    <property type="protein sequence ID" value="ANF25066.1"/>
    <property type="molecule type" value="Genomic_DNA"/>
</dbReference>
<dbReference type="OrthoDB" id="6912275at2"/>
<dbReference type="AlphaFoldDB" id="A0A172WNZ6"/>
<dbReference type="Proteomes" id="UP000077787">
    <property type="component" value="Chromosome"/>
</dbReference>
<organism evidence="1 2">
    <name type="scientific">Stutzerimonas stutzeri</name>
    <name type="common">Pseudomonas stutzeri</name>
    <dbReference type="NCBI Taxonomy" id="316"/>
    <lineage>
        <taxon>Bacteria</taxon>
        <taxon>Pseudomonadati</taxon>
        <taxon>Pseudomonadota</taxon>
        <taxon>Gammaproteobacteria</taxon>
        <taxon>Pseudomonadales</taxon>
        <taxon>Pseudomonadaceae</taxon>
        <taxon>Stutzerimonas</taxon>
    </lineage>
</organism>
<evidence type="ECO:0000313" key="1">
    <source>
        <dbReference type="EMBL" id="ANF25066.1"/>
    </source>
</evidence>
<evidence type="ECO:0000313" key="2">
    <source>
        <dbReference type="Proteomes" id="UP000077787"/>
    </source>
</evidence>
<dbReference type="RefSeq" id="WP_064481109.1">
    <property type="nucleotide sequence ID" value="NZ_CP015641.1"/>
</dbReference>
<reference evidence="1 2" key="1">
    <citation type="submission" date="2016-05" db="EMBL/GenBank/DDBJ databases">
        <title>Genome sequence of Pseudomonas stutzeri 273 and identification of the exopolysaccharide biosynthesis locus.</title>
        <authorList>
            <person name="Wu S."/>
            <person name="Sun C."/>
        </authorList>
    </citation>
    <scope>NUCLEOTIDE SEQUENCE [LARGE SCALE GENOMIC DNA]</scope>
    <source>
        <strain evidence="1 2">273</strain>
    </source>
</reference>
<gene>
    <name evidence="1" type="ORF">PS273GM_07815</name>
</gene>